<feature type="transmembrane region" description="Helical" evidence="6">
    <location>
        <begin position="154"/>
        <end position="174"/>
    </location>
</feature>
<dbReference type="InterPro" id="IPR022791">
    <property type="entry name" value="L-PG_synthase/AglD"/>
</dbReference>
<feature type="transmembrane region" description="Helical" evidence="6">
    <location>
        <begin position="206"/>
        <end position="229"/>
    </location>
</feature>
<keyword evidence="5 6" id="KW-0472">Membrane</keyword>
<evidence type="ECO:0000256" key="6">
    <source>
        <dbReference type="SAM" id="Phobius"/>
    </source>
</evidence>
<dbReference type="Pfam" id="PF03706">
    <property type="entry name" value="LPG_synthase_TM"/>
    <property type="match status" value="1"/>
</dbReference>
<comment type="subcellular location">
    <subcellularLocation>
        <location evidence="1">Cell membrane</location>
        <topology evidence="1">Multi-pass membrane protein</topology>
    </subcellularLocation>
</comment>
<proteinExistence type="predicted"/>
<name>A0A1F7SDE8_9BACT</name>
<evidence type="ECO:0008006" key="9">
    <source>
        <dbReference type="Google" id="ProtNLM"/>
    </source>
</evidence>
<evidence type="ECO:0000313" key="8">
    <source>
        <dbReference type="Proteomes" id="UP000178082"/>
    </source>
</evidence>
<gene>
    <name evidence="7" type="ORF">A3G31_12575</name>
</gene>
<feature type="transmembrane region" description="Helical" evidence="6">
    <location>
        <begin position="280"/>
        <end position="305"/>
    </location>
</feature>
<feature type="transmembrane region" description="Helical" evidence="6">
    <location>
        <begin position="12"/>
        <end position="29"/>
    </location>
</feature>
<evidence type="ECO:0000256" key="5">
    <source>
        <dbReference type="ARBA" id="ARBA00023136"/>
    </source>
</evidence>
<dbReference type="NCBIfam" id="TIGR00374">
    <property type="entry name" value="flippase-like domain"/>
    <property type="match status" value="1"/>
</dbReference>
<reference evidence="7 8" key="1">
    <citation type="journal article" date="2016" name="Nat. Commun.">
        <title>Thousands of microbial genomes shed light on interconnected biogeochemical processes in an aquifer system.</title>
        <authorList>
            <person name="Anantharaman K."/>
            <person name="Brown C.T."/>
            <person name="Hug L.A."/>
            <person name="Sharon I."/>
            <person name="Castelle C.J."/>
            <person name="Probst A.J."/>
            <person name="Thomas B.C."/>
            <person name="Singh A."/>
            <person name="Wilkins M.J."/>
            <person name="Karaoz U."/>
            <person name="Brodie E.L."/>
            <person name="Williams K.H."/>
            <person name="Hubbard S.S."/>
            <person name="Banfield J.F."/>
        </authorList>
    </citation>
    <scope>NUCLEOTIDE SEQUENCE [LARGE SCALE GENOMIC DNA]</scope>
</reference>
<feature type="transmembrane region" description="Helical" evidence="6">
    <location>
        <begin position="41"/>
        <end position="59"/>
    </location>
</feature>
<dbReference type="GO" id="GO:0005886">
    <property type="term" value="C:plasma membrane"/>
    <property type="evidence" value="ECO:0007669"/>
    <property type="project" value="UniProtKB-SubCell"/>
</dbReference>
<keyword evidence="3 6" id="KW-0812">Transmembrane</keyword>
<organism evidence="7 8">
    <name type="scientific">Candidatus Schekmanbacteria bacterium RIFCSPLOWO2_12_FULL_38_15</name>
    <dbReference type="NCBI Taxonomy" id="1817883"/>
    <lineage>
        <taxon>Bacteria</taxon>
        <taxon>Candidatus Schekmaniibacteriota</taxon>
    </lineage>
</organism>
<evidence type="ECO:0000256" key="2">
    <source>
        <dbReference type="ARBA" id="ARBA00022475"/>
    </source>
</evidence>
<dbReference type="Proteomes" id="UP000178082">
    <property type="component" value="Unassembled WGS sequence"/>
</dbReference>
<dbReference type="PANTHER" id="PTHR39087">
    <property type="entry name" value="UPF0104 MEMBRANE PROTEIN MJ1595"/>
    <property type="match status" value="1"/>
</dbReference>
<accession>A0A1F7SDE8</accession>
<feature type="transmembrane region" description="Helical" evidence="6">
    <location>
        <begin position="80"/>
        <end position="97"/>
    </location>
</feature>
<feature type="transmembrane region" description="Helical" evidence="6">
    <location>
        <begin position="241"/>
        <end position="260"/>
    </location>
</feature>
<evidence type="ECO:0000256" key="4">
    <source>
        <dbReference type="ARBA" id="ARBA00022989"/>
    </source>
</evidence>
<dbReference type="AlphaFoldDB" id="A0A1F7SDE8"/>
<comment type="caution">
    <text evidence="7">The sequence shown here is derived from an EMBL/GenBank/DDBJ whole genome shotgun (WGS) entry which is preliminary data.</text>
</comment>
<sequence length="325" mass="36305">MGFSNNLKFKFLFSLILSALVFAVLTVYADFTNLLSAFKKFSWFYFPLILFLVFLNYLLRFWKWDHYLKILKIPVDKKNSFIIFMSGLIMAVTPGKFGEVLKSYLLKKINLTPITKSSPIILAERVTDLLGLCAIAAAGAYSLHFGIKILTFTILVIFGIIIVLGIEPLFLKIITVVEKLPLVSKHAVKVERAYESASSLLALKNLFFPTIISILSWFCECLAFYLVLLGLKSQVSCFNSAFIYSFATIVGALSMLPGGIGTTETSMTGILILLKVLRPIAVAATFIIRACTLWFAVIIGAIFFFTNRDKFGTLDEIIKSESLSQ</sequence>
<dbReference type="EMBL" id="MGDI01000037">
    <property type="protein sequence ID" value="OGL51813.1"/>
    <property type="molecule type" value="Genomic_DNA"/>
</dbReference>
<dbReference type="STRING" id="1817883.A3G31_12575"/>
<evidence type="ECO:0000256" key="1">
    <source>
        <dbReference type="ARBA" id="ARBA00004651"/>
    </source>
</evidence>
<keyword evidence="2" id="KW-1003">Cell membrane</keyword>
<dbReference type="PANTHER" id="PTHR39087:SF2">
    <property type="entry name" value="UPF0104 MEMBRANE PROTEIN MJ1595"/>
    <property type="match status" value="1"/>
</dbReference>
<protein>
    <recommendedName>
        <fullName evidence="9">TIGR00374 family protein</fullName>
    </recommendedName>
</protein>
<feature type="transmembrane region" description="Helical" evidence="6">
    <location>
        <begin position="129"/>
        <end position="147"/>
    </location>
</feature>
<evidence type="ECO:0000313" key="7">
    <source>
        <dbReference type="EMBL" id="OGL51813.1"/>
    </source>
</evidence>
<evidence type="ECO:0000256" key="3">
    <source>
        <dbReference type="ARBA" id="ARBA00022692"/>
    </source>
</evidence>
<keyword evidence="4 6" id="KW-1133">Transmembrane helix</keyword>